<dbReference type="NCBIfam" id="TIGR00369">
    <property type="entry name" value="unchar_dom_1"/>
    <property type="match status" value="1"/>
</dbReference>
<comment type="caution">
    <text evidence="4">The sequence shown here is derived from an EMBL/GenBank/DDBJ whole genome shotgun (WGS) entry which is preliminary data.</text>
</comment>
<dbReference type="PANTHER" id="PTHR43240">
    <property type="entry name" value="1,4-DIHYDROXY-2-NAPHTHOYL-COA THIOESTERASE 1"/>
    <property type="match status" value="1"/>
</dbReference>
<dbReference type="AlphaFoldDB" id="V4RAU1"/>
<keyword evidence="2" id="KW-1133">Transmembrane helix</keyword>
<evidence type="ECO:0000256" key="2">
    <source>
        <dbReference type="SAM" id="Phobius"/>
    </source>
</evidence>
<feature type="transmembrane region" description="Helical" evidence="2">
    <location>
        <begin position="71"/>
        <end position="97"/>
    </location>
</feature>
<dbReference type="Gene3D" id="3.10.129.10">
    <property type="entry name" value="Hotdog Thioesterase"/>
    <property type="match status" value="1"/>
</dbReference>
<organism evidence="4 5">
    <name type="scientific">Lutibaculum baratangense AMV1</name>
    <dbReference type="NCBI Taxonomy" id="631454"/>
    <lineage>
        <taxon>Bacteria</taxon>
        <taxon>Pseudomonadati</taxon>
        <taxon>Pseudomonadota</taxon>
        <taxon>Alphaproteobacteria</taxon>
        <taxon>Hyphomicrobiales</taxon>
        <taxon>Tepidamorphaceae</taxon>
        <taxon>Lutibaculum</taxon>
    </lineage>
</organism>
<evidence type="ECO:0000256" key="1">
    <source>
        <dbReference type="ARBA" id="ARBA00022801"/>
    </source>
</evidence>
<dbReference type="GO" id="GO:0061522">
    <property type="term" value="F:1,4-dihydroxy-2-naphthoyl-CoA thioesterase activity"/>
    <property type="evidence" value="ECO:0007669"/>
    <property type="project" value="TreeGrafter"/>
</dbReference>
<dbReference type="PATRIC" id="fig|631454.5.peg.3324"/>
<accession>V4RAU1</accession>
<evidence type="ECO:0000313" key="5">
    <source>
        <dbReference type="Proteomes" id="UP000017819"/>
    </source>
</evidence>
<protein>
    <submittedName>
        <fullName evidence="4">Phenylacetic acid degradation-related protein</fullName>
    </submittedName>
</protein>
<proteinExistence type="predicted"/>
<dbReference type="SUPFAM" id="SSF54637">
    <property type="entry name" value="Thioesterase/thiol ester dehydrase-isomerase"/>
    <property type="match status" value="1"/>
</dbReference>
<gene>
    <name evidence="4" type="ORF">N177_3364</name>
</gene>
<name>V4RAU1_9HYPH</name>
<dbReference type="PANTHER" id="PTHR43240:SF10">
    <property type="entry name" value="BLL4964 PROTEIN"/>
    <property type="match status" value="1"/>
</dbReference>
<keyword evidence="2" id="KW-0472">Membrane</keyword>
<dbReference type="FunFam" id="3.10.129.10:FF:000052">
    <property type="entry name" value="PaaI family thioesterase"/>
    <property type="match status" value="1"/>
</dbReference>
<feature type="domain" description="Thioesterase" evidence="3">
    <location>
        <begin position="57"/>
        <end position="132"/>
    </location>
</feature>
<dbReference type="CDD" id="cd03443">
    <property type="entry name" value="PaaI_thioesterase"/>
    <property type="match status" value="1"/>
</dbReference>
<dbReference type="GO" id="GO:0005829">
    <property type="term" value="C:cytosol"/>
    <property type="evidence" value="ECO:0007669"/>
    <property type="project" value="TreeGrafter"/>
</dbReference>
<dbReference type="InterPro" id="IPR006683">
    <property type="entry name" value="Thioestr_dom"/>
</dbReference>
<reference evidence="4 5" key="1">
    <citation type="journal article" date="2014" name="Genome Announc.">
        <title>Draft Genome Sequence of Lutibaculum baratangense Strain AMV1T, Isolated from a Mud Volcano in Andamans, India.</title>
        <authorList>
            <person name="Singh A."/>
            <person name="Sreenivas A."/>
            <person name="Sathyanarayana Reddy G."/>
            <person name="Pinnaka A.K."/>
            <person name="Shivaji S."/>
        </authorList>
    </citation>
    <scope>NUCLEOTIDE SEQUENCE [LARGE SCALE GENOMIC DNA]</scope>
    <source>
        <strain evidence="4 5">AMV1</strain>
    </source>
</reference>
<dbReference type="EMBL" id="AWXZ01000039">
    <property type="protein sequence ID" value="ESR23296.1"/>
    <property type="molecule type" value="Genomic_DNA"/>
</dbReference>
<sequence>MDGEAAPPRMSAAEIERFLETEFPQMHEGGRSVSIESVRRMGAVLRMAYHERHLRPGGTVSGPAMMALADYAMYVAVLAQLGPVALAVTTNLSINFLRRPARRDMLADCTIMKLGRRLAVGEVALRSEGEEDLAAHVVTTYSLPGAVK</sequence>
<dbReference type="Proteomes" id="UP000017819">
    <property type="component" value="Unassembled WGS sequence"/>
</dbReference>
<evidence type="ECO:0000259" key="3">
    <source>
        <dbReference type="Pfam" id="PF03061"/>
    </source>
</evidence>
<dbReference type="InterPro" id="IPR003736">
    <property type="entry name" value="PAAI_dom"/>
</dbReference>
<evidence type="ECO:0000313" key="4">
    <source>
        <dbReference type="EMBL" id="ESR23296.1"/>
    </source>
</evidence>
<keyword evidence="5" id="KW-1185">Reference proteome</keyword>
<keyword evidence="1" id="KW-0378">Hydrolase</keyword>
<keyword evidence="2" id="KW-0812">Transmembrane</keyword>
<dbReference type="InterPro" id="IPR029069">
    <property type="entry name" value="HotDog_dom_sf"/>
</dbReference>
<dbReference type="STRING" id="631454.N177_3364"/>
<dbReference type="Pfam" id="PF03061">
    <property type="entry name" value="4HBT"/>
    <property type="match status" value="1"/>
</dbReference>
<dbReference type="eggNOG" id="COG2050">
    <property type="taxonomic scope" value="Bacteria"/>
</dbReference>
<dbReference type="RefSeq" id="WP_023433482.1">
    <property type="nucleotide sequence ID" value="NZ_AWXZ01000039.1"/>
</dbReference>